<feature type="compositionally biased region" description="Polar residues" evidence="1">
    <location>
        <begin position="1"/>
        <end position="15"/>
    </location>
</feature>
<dbReference type="SUPFAM" id="SSF53474">
    <property type="entry name" value="alpha/beta-Hydrolases"/>
    <property type="match status" value="1"/>
</dbReference>
<dbReference type="Proteomes" id="UP000276029">
    <property type="component" value="Unassembled WGS sequence"/>
</dbReference>
<gene>
    <name evidence="3" type="ORF">DFR51_0002</name>
    <name evidence="2" type="ORF">SmB9_29420</name>
</gene>
<evidence type="ECO:0000313" key="4">
    <source>
        <dbReference type="Proteomes" id="UP000275727"/>
    </source>
</evidence>
<dbReference type="Gene3D" id="3.40.50.1820">
    <property type="entry name" value="alpha/beta hydrolase"/>
    <property type="match status" value="1"/>
</dbReference>
<keyword evidence="5" id="KW-1185">Reference proteome</keyword>
<organism evidence="2 4">
    <name type="scientific">Sphingosinicella microcystinivorans</name>
    <dbReference type="NCBI Taxonomy" id="335406"/>
    <lineage>
        <taxon>Bacteria</taxon>
        <taxon>Pseudomonadati</taxon>
        <taxon>Pseudomonadota</taxon>
        <taxon>Alphaproteobacteria</taxon>
        <taxon>Sphingomonadales</taxon>
        <taxon>Sphingosinicellaceae</taxon>
        <taxon>Sphingosinicella</taxon>
    </lineage>
</organism>
<dbReference type="KEGG" id="smic:SmB9_29420"/>
<sequence>MGLGQSPVTAANHTLRTVAGDGDTTGRSQEVDPKPEATKSMPSASEQLAQDLPRFFPGITSKDIQAYIRDGGNYEPSPLLQRELGTPAGVLTKHSIERSTIFPGSKHDYWVYVPKQYRGDKPVCVMVFLDGESFLKTMPPLLDNLIQEGSLPPVIGIFTNSGVAGPGYPIYGGKGNRAVEYDMVNGRLASFLDNEILSKVRGQYNISNKAGCHGILGLSSGGSAAFGVGWHRPDLFGRVVSIVGSFVNIAGADAWPSMVRRAERKPLRVWMQSGSKDLDTVFGNWPLANQQMASALAYREYDFVFEFGEGGHNLRHFLSEADDVLRWLWRDVPADVRLPNRP</sequence>
<reference evidence="2 4" key="1">
    <citation type="submission" date="2018-06" db="EMBL/GenBank/DDBJ databases">
        <title>Complete Genome Sequence of the Microcystin-Degrading Bacterium Sphingosinicella microcystinivorans Strain B-9.</title>
        <authorList>
            <person name="Jin H."/>
            <person name="Nishizawa T."/>
            <person name="Guo Y."/>
            <person name="Nishizawa A."/>
            <person name="Park H."/>
            <person name="Kato H."/>
            <person name="Tsuji K."/>
            <person name="Harada K."/>
        </authorList>
    </citation>
    <scope>NUCLEOTIDE SEQUENCE [LARGE SCALE GENOMIC DNA]</scope>
    <source>
        <strain evidence="2 4">B9</strain>
    </source>
</reference>
<reference evidence="3 5" key="2">
    <citation type="submission" date="2018-10" db="EMBL/GenBank/DDBJ databases">
        <title>Genomic Encyclopedia of Type Strains, Phase IV (KMG-IV): sequencing the most valuable type-strain genomes for metagenomic binning, comparative biology and taxonomic classification.</title>
        <authorList>
            <person name="Goeker M."/>
        </authorList>
    </citation>
    <scope>NUCLEOTIDE SEQUENCE [LARGE SCALE GENOMIC DNA]</scope>
    <source>
        <strain evidence="3 5">DSM 19791</strain>
    </source>
</reference>
<feature type="region of interest" description="Disordered" evidence="1">
    <location>
        <begin position="1"/>
        <end position="45"/>
    </location>
</feature>
<evidence type="ECO:0000313" key="3">
    <source>
        <dbReference type="EMBL" id="RKS94296.1"/>
    </source>
</evidence>
<evidence type="ECO:0000256" key="1">
    <source>
        <dbReference type="SAM" id="MobiDB-lite"/>
    </source>
</evidence>
<dbReference type="EMBL" id="RBWX01000001">
    <property type="protein sequence ID" value="RKS94296.1"/>
    <property type="molecule type" value="Genomic_DNA"/>
</dbReference>
<dbReference type="InterPro" id="IPR029058">
    <property type="entry name" value="AB_hydrolase_fold"/>
</dbReference>
<dbReference type="PANTHER" id="PTHR48098">
    <property type="entry name" value="ENTEROCHELIN ESTERASE-RELATED"/>
    <property type="match status" value="1"/>
</dbReference>
<name>A0AAD1D818_SPHMI</name>
<accession>A0AAD1D818</accession>
<dbReference type="EMBL" id="AP018711">
    <property type="protein sequence ID" value="BBE35284.1"/>
    <property type="molecule type" value="Genomic_DNA"/>
</dbReference>
<evidence type="ECO:0000313" key="2">
    <source>
        <dbReference type="EMBL" id="BBE35284.1"/>
    </source>
</evidence>
<dbReference type="Pfam" id="PF00756">
    <property type="entry name" value="Esterase"/>
    <property type="match status" value="1"/>
</dbReference>
<dbReference type="InterPro" id="IPR000801">
    <property type="entry name" value="Esterase-like"/>
</dbReference>
<evidence type="ECO:0000313" key="5">
    <source>
        <dbReference type="Proteomes" id="UP000276029"/>
    </source>
</evidence>
<dbReference type="AlphaFoldDB" id="A0AAD1D818"/>
<dbReference type="Proteomes" id="UP000275727">
    <property type="component" value="Chromosome"/>
</dbReference>
<protein>
    <submittedName>
        <fullName evidence="3">Enterochelin esterase family protein</fullName>
    </submittedName>
</protein>
<dbReference type="PANTHER" id="PTHR48098:SF3">
    <property type="entry name" value="IRON(III) ENTEROBACTIN ESTERASE"/>
    <property type="match status" value="1"/>
</dbReference>
<dbReference type="InterPro" id="IPR050583">
    <property type="entry name" value="Mycobacterial_A85_antigen"/>
</dbReference>
<proteinExistence type="predicted"/>